<dbReference type="Proteomes" id="UP001152320">
    <property type="component" value="Chromosome 21"/>
</dbReference>
<name>A0A9Q1BB00_HOLLE</name>
<proteinExistence type="predicted"/>
<keyword evidence="2" id="KW-1185">Reference proteome</keyword>
<reference evidence="1" key="1">
    <citation type="submission" date="2021-10" db="EMBL/GenBank/DDBJ databases">
        <title>Tropical sea cucumber genome reveals ecological adaptation and Cuvierian tubules defense mechanism.</title>
        <authorList>
            <person name="Chen T."/>
        </authorList>
    </citation>
    <scope>NUCLEOTIDE SEQUENCE</scope>
    <source>
        <strain evidence="1">Nanhai2018</strain>
        <tissue evidence="1">Muscle</tissue>
    </source>
</reference>
<sequence>MRNITPILDTGEVAVYFQQPAEYKQYFVCPLCPTTENLYKCVKDKRTILLGDSHVRQIPNINTSEFSWHFLQHGPGIYRNLATKTKDNYEKYKNGSIQASFSPGAMLTSLRKGSYKDLQEQYHFDTWVISSGHWDLRDDTVESYITHLEELLKEWTQFQSQYFVQVIWNGVPSFSYKAKSLGGLERRTNVKIAVADAKTKLLTSKYNITYVPFFDLSYPFYSYSCDTHHYLCPSQSSPIGSVQLNTLLNAIC</sequence>
<gene>
    <name evidence="1" type="ORF">HOLleu_38408</name>
</gene>
<dbReference type="AlphaFoldDB" id="A0A9Q1BB00"/>
<evidence type="ECO:0000313" key="1">
    <source>
        <dbReference type="EMBL" id="KAJ8021261.1"/>
    </source>
</evidence>
<dbReference type="InterPro" id="IPR036514">
    <property type="entry name" value="SGNH_hydro_sf"/>
</dbReference>
<accession>A0A9Q1BB00</accession>
<evidence type="ECO:0000313" key="2">
    <source>
        <dbReference type="Proteomes" id="UP001152320"/>
    </source>
</evidence>
<comment type="caution">
    <text evidence="1">The sequence shown here is derived from an EMBL/GenBank/DDBJ whole genome shotgun (WGS) entry which is preliminary data.</text>
</comment>
<protein>
    <submittedName>
        <fullName evidence="1">Uncharacterized protein</fullName>
    </submittedName>
</protein>
<dbReference type="SUPFAM" id="SSF52266">
    <property type="entry name" value="SGNH hydrolase"/>
    <property type="match status" value="1"/>
</dbReference>
<organism evidence="1 2">
    <name type="scientific">Holothuria leucospilota</name>
    <name type="common">Black long sea cucumber</name>
    <name type="synonym">Mertensiothuria leucospilota</name>
    <dbReference type="NCBI Taxonomy" id="206669"/>
    <lineage>
        <taxon>Eukaryota</taxon>
        <taxon>Metazoa</taxon>
        <taxon>Echinodermata</taxon>
        <taxon>Eleutherozoa</taxon>
        <taxon>Echinozoa</taxon>
        <taxon>Holothuroidea</taxon>
        <taxon>Aspidochirotacea</taxon>
        <taxon>Aspidochirotida</taxon>
        <taxon>Holothuriidae</taxon>
        <taxon>Holothuria</taxon>
    </lineage>
</organism>
<dbReference type="EMBL" id="JAIZAY010000021">
    <property type="protein sequence ID" value="KAJ8021261.1"/>
    <property type="molecule type" value="Genomic_DNA"/>
</dbReference>
<dbReference type="Gene3D" id="3.40.50.1110">
    <property type="entry name" value="SGNH hydrolase"/>
    <property type="match status" value="1"/>
</dbReference>
<dbReference type="OrthoDB" id="10445382at2759"/>